<evidence type="ECO:0000313" key="2">
    <source>
        <dbReference type="EMBL" id="CAE7205698.1"/>
    </source>
</evidence>
<evidence type="ECO:0000313" key="3">
    <source>
        <dbReference type="Proteomes" id="UP000649617"/>
    </source>
</evidence>
<proteinExistence type="predicted"/>
<organism evidence="2 3">
    <name type="scientific">Symbiodinium pilosum</name>
    <name type="common">Dinoflagellate</name>
    <dbReference type="NCBI Taxonomy" id="2952"/>
    <lineage>
        <taxon>Eukaryota</taxon>
        <taxon>Sar</taxon>
        <taxon>Alveolata</taxon>
        <taxon>Dinophyceae</taxon>
        <taxon>Suessiales</taxon>
        <taxon>Symbiodiniaceae</taxon>
        <taxon>Symbiodinium</taxon>
    </lineage>
</organism>
<dbReference type="Proteomes" id="UP000649617">
    <property type="component" value="Unassembled WGS sequence"/>
</dbReference>
<comment type="caution">
    <text evidence="2">The sequence shown here is derived from an EMBL/GenBank/DDBJ whole genome shotgun (WGS) entry which is preliminary data.</text>
</comment>
<reference evidence="2" key="1">
    <citation type="submission" date="2021-02" db="EMBL/GenBank/DDBJ databases">
        <authorList>
            <person name="Dougan E. K."/>
            <person name="Rhodes N."/>
            <person name="Thang M."/>
            <person name="Chan C."/>
        </authorList>
    </citation>
    <scope>NUCLEOTIDE SEQUENCE</scope>
</reference>
<sequence>DVEVAETYWRDGCDRLNILANEAQGKNLALGFADGDVYNCTRYASDFDWVRKVQGWPEQAVGWFRDFLQNRPGDPPRESYLQDLMAGKKPGEGSTLMDLALATDAFRRSDPLADLQKNLQRQPELDRQRQSAEQR</sequence>
<dbReference type="OrthoDB" id="431896at2759"/>
<feature type="non-terminal residue" evidence="2">
    <location>
        <position position="1"/>
    </location>
</feature>
<feature type="compositionally biased region" description="Basic and acidic residues" evidence="1">
    <location>
        <begin position="123"/>
        <end position="135"/>
    </location>
</feature>
<dbReference type="EMBL" id="CAJNIZ010002072">
    <property type="protein sequence ID" value="CAE7205698.1"/>
    <property type="molecule type" value="Genomic_DNA"/>
</dbReference>
<keyword evidence="3" id="KW-1185">Reference proteome</keyword>
<name>A0A812JEK9_SYMPI</name>
<dbReference type="AlphaFoldDB" id="A0A812JEK9"/>
<protein>
    <submittedName>
        <fullName evidence="2">Uncharacterized protein</fullName>
    </submittedName>
</protein>
<gene>
    <name evidence="2" type="ORF">SPIL2461_LOCUS1957</name>
</gene>
<accession>A0A812JEK9</accession>
<evidence type="ECO:0000256" key="1">
    <source>
        <dbReference type="SAM" id="MobiDB-lite"/>
    </source>
</evidence>
<feature type="region of interest" description="Disordered" evidence="1">
    <location>
        <begin position="112"/>
        <end position="135"/>
    </location>
</feature>